<dbReference type="SUPFAM" id="SSF69360">
    <property type="entry name" value="Cell wall binding repeat"/>
    <property type="match status" value="1"/>
</dbReference>
<organism evidence="1 2">
    <name type="scientific">Moraxella nonliquefaciens</name>
    <dbReference type="NCBI Taxonomy" id="478"/>
    <lineage>
        <taxon>Bacteria</taxon>
        <taxon>Pseudomonadati</taxon>
        <taxon>Pseudomonadota</taxon>
        <taxon>Gammaproteobacteria</taxon>
        <taxon>Moraxellales</taxon>
        <taxon>Moraxellaceae</taxon>
        <taxon>Moraxella</taxon>
    </lineage>
</organism>
<dbReference type="EMBL" id="LZDN01000006">
    <property type="protein sequence ID" value="OBX51422.1"/>
    <property type="molecule type" value="Genomic_DNA"/>
</dbReference>
<name>A0A1B8PKP0_MORNO</name>
<dbReference type="Proteomes" id="UP000092671">
    <property type="component" value="Unassembled WGS sequence"/>
</dbReference>
<protein>
    <recommendedName>
        <fullName evidence="3">WG repeat-containing protein</fullName>
    </recommendedName>
</protein>
<dbReference type="Pfam" id="PF14903">
    <property type="entry name" value="WG_beta_rep"/>
    <property type="match status" value="3"/>
</dbReference>
<dbReference type="PANTHER" id="PTHR37841">
    <property type="entry name" value="GLR2918 PROTEIN"/>
    <property type="match status" value="1"/>
</dbReference>
<dbReference type="InterPro" id="IPR032774">
    <property type="entry name" value="WG_beta_rep"/>
</dbReference>
<proteinExistence type="predicted"/>
<dbReference type="OrthoDB" id="5380961at2"/>
<evidence type="ECO:0000313" key="1">
    <source>
        <dbReference type="EMBL" id="OBX51422.1"/>
    </source>
</evidence>
<evidence type="ECO:0000313" key="2">
    <source>
        <dbReference type="Proteomes" id="UP000092671"/>
    </source>
</evidence>
<evidence type="ECO:0008006" key="3">
    <source>
        <dbReference type="Google" id="ProtNLM"/>
    </source>
</evidence>
<comment type="caution">
    <text evidence="1">The sequence shown here is derived from an EMBL/GenBank/DDBJ whole genome shotgun (WGS) entry which is preliminary data.</text>
</comment>
<sequence>MHSFMHYFCFFTPSTPYPKFALCLVPFVFAITDVNAQNGVNSDTYASINLLEDTDVCEDNTNLPTGFSYAKYTSDCQYNENLTVITDGMAFGFADTSGKVVIAPIFDEANHFDDGFALVKQQGKYGYINPKGDFVIAPTFENAWGFWEGRAKIAKNGKYGFIDKQGNIVINPNFDEMGNWFEYGLVSVKINDKWGFMDKNGQIKIAPIYDHVEDFSEQLALVAKDTGSTDANGNPIIRYGYINPKGKITLPLKYDFATSFINDSAMVINDDNIYFINKKGERVKPIWQD</sequence>
<reference evidence="1 2" key="1">
    <citation type="submission" date="2016-06" db="EMBL/GenBank/DDBJ databases">
        <title>Draft genome of Moraxella nonliquefaciens CCUG 60284.</title>
        <authorList>
            <person name="Salva-Serra F."/>
            <person name="Engstrom-Jakobsson H."/>
            <person name="Thorell K."/>
            <person name="Gonzales-Siles L."/>
            <person name="Karlsson R."/>
            <person name="Boulund F."/>
            <person name="Engstrand L."/>
            <person name="Kristiansson E."/>
            <person name="Moore E."/>
        </authorList>
    </citation>
    <scope>NUCLEOTIDE SEQUENCE [LARGE SCALE GENOMIC DNA]</scope>
    <source>
        <strain evidence="1 2">CCUG 60284</strain>
    </source>
</reference>
<gene>
    <name evidence="1" type="ORF">A9Z60_07480</name>
</gene>
<dbReference type="PANTHER" id="PTHR37841:SF1">
    <property type="entry name" value="DUF3298 DOMAIN-CONTAINING PROTEIN"/>
    <property type="match status" value="1"/>
</dbReference>
<accession>A0A1B8PKP0</accession>
<dbReference type="AlphaFoldDB" id="A0A1B8PKP0"/>